<accession>A0AAV1Q8B9</accession>
<dbReference type="PANTHER" id="PTHR34766:SF1">
    <property type="entry name" value="UPF0449 PROTEIN C19ORF25"/>
    <property type="match status" value="1"/>
</dbReference>
<dbReference type="AlphaFoldDB" id="A0AAV1Q8B9"/>
<evidence type="ECO:0000313" key="5">
    <source>
        <dbReference type="Proteomes" id="UP001314229"/>
    </source>
</evidence>
<proteinExistence type="inferred from homology"/>
<evidence type="ECO:0000256" key="2">
    <source>
        <dbReference type="SAM" id="Coils"/>
    </source>
</evidence>
<gene>
    <name evidence="4" type="ORF">FSCOSCO3_A021986</name>
</gene>
<dbReference type="PANTHER" id="PTHR34766">
    <property type="entry name" value="UPF0449 PROTEIN C19ORF25"/>
    <property type="match status" value="1"/>
</dbReference>
<evidence type="ECO:0000256" key="1">
    <source>
        <dbReference type="ARBA" id="ARBA00006137"/>
    </source>
</evidence>
<protein>
    <submittedName>
        <fullName evidence="4">UPF0449 protein C19orf25 homolog</fullName>
    </submittedName>
</protein>
<keyword evidence="2" id="KW-0175">Coiled coil</keyword>
<feature type="region of interest" description="Disordered" evidence="3">
    <location>
        <begin position="1"/>
        <end position="60"/>
    </location>
</feature>
<dbReference type="InterPro" id="IPR028227">
    <property type="entry name" value="UPF0449"/>
</dbReference>
<organism evidence="4 5">
    <name type="scientific">Scomber scombrus</name>
    <name type="common">Atlantic mackerel</name>
    <name type="synonym">Scomber vernalis</name>
    <dbReference type="NCBI Taxonomy" id="13677"/>
    <lineage>
        <taxon>Eukaryota</taxon>
        <taxon>Metazoa</taxon>
        <taxon>Chordata</taxon>
        <taxon>Craniata</taxon>
        <taxon>Vertebrata</taxon>
        <taxon>Euteleostomi</taxon>
        <taxon>Actinopterygii</taxon>
        <taxon>Neopterygii</taxon>
        <taxon>Teleostei</taxon>
        <taxon>Neoteleostei</taxon>
        <taxon>Acanthomorphata</taxon>
        <taxon>Pelagiaria</taxon>
        <taxon>Scombriformes</taxon>
        <taxon>Scombridae</taxon>
        <taxon>Scomber</taxon>
    </lineage>
</organism>
<dbReference type="EMBL" id="CAWUFR010000599">
    <property type="protein sequence ID" value="CAK6979630.1"/>
    <property type="molecule type" value="Genomic_DNA"/>
</dbReference>
<evidence type="ECO:0000313" key="4">
    <source>
        <dbReference type="EMBL" id="CAK6979630.1"/>
    </source>
</evidence>
<feature type="compositionally biased region" description="Basic residues" evidence="3">
    <location>
        <begin position="1"/>
        <end position="11"/>
    </location>
</feature>
<evidence type="ECO:0000256" key="3">
    <source>
        <dbReference type="SAM" id="MobiDB-lite"/>
    </source>
</evidence>
<reference evidence="4 5" key="1">
    <citation type="submission" date="2024-01" db="EMBL/GenBank/DDBJ databases">
        <authorList>
            <person name="Alioto T."/>
            <person name="Alioto T."/>
            <person name="Gomez Garrido J."/>
        </authorList>
    </citation>
    <scope>NUCLEOTIDE SEQUENCE [LARGE SCALE GENOMIC DNA]</scope>
</reference>
<dbReference type="Pfam" id="PF15136">
    <property type="entry name" value="UPF0449"/>
    <property type="match status" value="1"/>
</dbReference>
<dbReference type="Proteomes" id="UP001314229">
    <property type="component" value="Unassembled WGS sequence"/>
</dbReference>
<sequence length="108" mass="12252">MNIVSKSKKRVVLPSRPNPPTVDQILEDISQAKPNDPVFSVLEKTGQDSPRPSPGSDADQRFQQCREFLELNERLQAARERLLQQRDELRASGERLQEDVTEVKGQAL</sequence>
<feature type="coiled-coil region" evidence="2">
    <location>
        <begin position="65"/>
        <end position="99"/>
    </location>
</feature>
<name>A0AAV1Q8B9_SCOSC</name>
<keyword evidence="5" id="KW-1185">Reference proteome</keyword>
<comment type="caution">
    <text evidence="4">The sequence shown here is derived from an EMBL/GenBank/DDBJ whole genome shotgun (WGS) entry which is preliminary data.</text>
</comment>
<comment type="similarity">
    <text evidence="1">Belongs to the UPF0449 family.</text>
</comment>